<sequence>MNRVDEYKSLRDEILKDQDRQLTMVNFSLAAVSALLTFAANYGKEPLLFLMPLAILFVLLSQTSNLLRSTIIKATYIREVIERYNPTVLGWETWLHKYRGTMRPRGRLKGYLLIDAVYYSILPSLLGFACIVCGIKSLKLSGPQALQLKCGLLVLALLVWIWVCGKITRDMWKVLDGTFESEVKKTISTYQAIITAFAEIKTRISQDAELARIYMLGKESRDKINDTEFVRFDELMCSFFNLYEDLHYQYKNKLLKEELWAVWCINMRNDLAQPGVMAWWKLKSDLYNKNFSEYVNSGKCPRN</sequence>
<keyword evidence="3" id="KW-1185">Reference proteome</keyword>
<evidence type="ECO:0000313" key="3">
    <source>
        <dbReference type="Proteomes" id="UP001576780"/>
    </source>
</evidence>
<name>A0ABV4WTA5_9CYAN</name>
<keyword evidence="1" id="KW-0472">Membrane</keyword>
<feature type="transmembrane region" description="Helical" evidence="1">
    <location>
        <begin position="46"/>
        <end position="67"/>
    </location>
</feature>
<keyword evidence="1" id="KW-0812">Transmembrane</keyword>
<evidence type="ECO:0000313" key="2">
    <source>
        <dbReference type="EMBL" id="MFB2838082.1"/>
    </source>
</evidence>
<dbReference type="Proteomes" id="UP001576780">
    <property type="component" value="Unassembled WGS sequence"/>
</dbReference>
<reference evidence="2 3" key="1">
    <citation type="submission" date="2024-09" db="EMBL/GenBank/DDBJ databases">
        <title>Floridaenema gen nov. (Aerosakkonemataceae, Aerosakkonematales ord. nov., Cyanobacteria) from benthic tropical and subtropical fresh waters, with the description of four new species.</title>
        <authorList>
            <person name="Moretto J.A."/>
            <person name="Berthold D.E."/>
            <person name="Lefler F.W."/>
            <person name="Huang I.-S."/>
            <person name="Laughinghouse H. IV."/>
        </authorList>
    </citation>
    <scope>NUCLEOTIDE SEQUENCE [LARGE SCALE GENOMIC DNA]</scope>
    <source>
        <strain evidence="2 3">BLCC-F167</strain>
    </source>
</reference>
<dbReference type="RefSeq" id="WP_413280413.1">
    <property type="nucleotide sequence ID" value="NZ_JBHFNT010000235.1"/>
</dbReference>
<feature type="transmembrane region" description="Helical" evidence="1">
    <location>
        <begin position="112"/>
        <end position="138"/>
    </location>
</feature>
<accession>A0ABV4WTA5</accession>
<comment type="caution">
    <text evidence="2">The sequence shown here is derived from an EMBL/GenBank/DDBJ whole genome shotgun (WGS) entry which is preliminary data.</text>
</comment>
<protein>
    <submittedName>
        <fullName evidence="2">Uncharacterized protein</fullName>
    </submittedName>
</protein>
<organism evidence="2 3">
    <name type="scientific">Floridaenema evergladense BLCC-F167</name>
    <dbReference type="NCBI Taxonomy" id="3153639"/>
    <lineage>
        <taxon>Bacteria</taxon>
        <taxon>Bacillati</taxon>
        <taxon>Cyanobacteriota</taxon>
        <taxon>Cyanophyceae</taxon>
        <taxon>Oscillatoriophycideae</taxon>
        <taxon>Aerosakkonematales</taxon>
        <taxon>Aerosakkonemataceae</taxon>
        <taxon>Floridanema</taxon>
        <taxon>Floridanema evergladense</taxon>
    </lineage>
</organism>
<dbReference type="EMBL" id="JBHFNT010000235">
    <property type="protein sequence ID" value="MFB2838082.1"/>
    <property type="molecule type" value="Genomic_DNA"/>
</dbReference>
<feature type="transmembrane region" description="Helical" evidence="1">
    <location>
        <begin position="21"/>
        <end position="40"/>
    </location>
</feature>
<proteinExistence type="predicted"/>
<gene>
    <name evidence="2" type="ORF">ACE1CA_26585</name>
</gene>
<keyword evidence="1" id="KW-1133">Transmembrane helix</keyword>
<evidence type="ECO:0000256" key="1">
    <source>
        <dbReference type="SAM" id="Phobius"/>
    </source>
</evidence>
<feature type="transmembrane region" description="Helical" evidence="1">
    <location>
        <begin position="144"/>
        <end position="163"/>
    </location>
</feature>